<dbReference type="Proteomes" id="UP000315947">
    <property type="component" value="Chromosome"/>
</dbReference>
<dbReference type="RefSeq" id="WP_144046237.1">
    <property type="nucleotide sequence ID" value="NZ_CP041614.1"/>
</dbReference>
<organism evidence="4 5">
    <name type="scientific">Shewanella psychropiezotolerans</name>
    <dbReference type="NCBI Taxonomy" id="2593655"/>
    <lineage>
        <taxon>Bacteria</taxon>
        <taxon>Pseudomonadati</taxon>
        <taxon>Pseudomonadota</taxon>
        <taxon>Gammaproteobacteria</taxon>
        <taxon>Alteromonadales</taxon>
        <taxon>Shewanellaceae</taxon>
        <taxon>Shewanella</taxon>
    </lineage>
</organism>
<keyword evidence="1 2" id="KW-0645">Protease</keyword>
<protein>
    <recommendedName>
        <fullName evidence="2">endopeptidase La</fullName>
        <ecNumber evidence="2">3.4.21.53</ecNumber>
    </recommendedName>
</protein>
<dbReference type="InterPro" id="IPR008269">
    <property type="entry name" value="Lon_proteolytic"/>
</dbReference>
<dbReference type="InterPro" id="IPR020568">
    <property type="entry name" value="Ribosomal_Su5_D2-typ_SF"/>
</dbReference>
<dbReference type="SUPFAM" id="SSF54211">
    <property type="entry name" value="Ribosomal protein S5 domain 2-like"/>
    <property type="match status" value="1"/>
</dbReference>
<dbReference type="PROSITE" id="PS51786">
    <property type="entry name" value="LON_PROTEOLYTIC"/>
    <property type="match status" value="1"/>
</dbReference>
<sequence length="589" mass="65409">MNPNVIPVSSLTPQHNLPVLSTLKNEKNSLLLGQERVVDAFTLLTKTPHQHMYLADFAGIDRKAFIDALASQQDNKASQLLIGSNDSNTPRFQWIDEQDLVQDEEKESLVFTHKKQTYAYLSGNIKRTDLVGRFLNTSQHPINADNLDKLQYQAGALAQCHTLFICADSLWKREGLWDLLLNILSSKSYRIHSQLPPVPLNCKIVLVGSSTQYSTCWIEESQFSTHFPLLGEMSYELDLTHHTEEEYGNWLISVAALNQVSLSQSALAPLFLYSARLADHQRRLTLLSSQVGQLLSQARAYSGESDISANDIAYALTRYQLRHNASETLSAQNFDDKFINLPTDGERIGQINGLTVLETVEYCYGEPARITASVHYGDGEVADIERKSELGGNIHAKGMMILSSCLYRIFGKDAPLHLNANIVFEQSYQEIDGDSASLAEYCSLISAITEKPINQSIAATGAIDQFGQVQAIGGVNEKIEGFFNLCERRGLTGNQGVIIPTANTQQLNLSAKLVAAIEAEKFSLFQIEHIDEAVELLMKVNAGVADENNDFPEESLYGLVQGRLANLAGYSDEESTFFEKLLRKLKFSS</sequence>
<reference evidence="4 5" key="1">
    <citation type="submission" date="2019-07" db="EMBL/GenBank/DDBJ databases">
        <title>Shewanella sp. YLB-06 whole genomic sequence.</title>
        <authorList>
            <person name="Yu L."/>
        </authorList>
    </citation>
    <scope>NUCLEOTIDE SEQUENCE [LARGE SCALE GENOMIC DNA]</scope>
    <source>
        <strain evidence="4 5">YLB-06</strain>
    </source>
</reference>
<name>A0ABX5X3Q5_9GAMM</name>
<feature type="active site" evidence="2">
    <location>
        <position position="435"/>
    </location>
</feature>
<keyword evidence="2" id="KW-0720">Serine protease</keyword>
<dbReference type="EC" id="3.4.21.53" evidence="2"/>
<dbReference type="Pfam" id="PF13654">
    <property type="entry name" value="AAA_32"/>
    <property type="match status" value="1"/>
</dbReference>
<comment type="catalytic activity">
    <reaction evidence="2">
        <text>Hydrolysis of proteins in presence of ATP.</text>
        <dbReference type="EC" id="3.4.21.53"/>
    </reaction>
</comment>
<evidence type="ECO:0000256" key="1">
    <source>
        <dbReference type="ARBA" id="ARBA00022670"/>
    </source>
</evidence>
<feature type="domain" description="Lon proteolytic" evidence="3">
    <location>
        <begin position="345"/>
        <end position="540"/>
    </location>
</feature>
<proteinExistence type="inferred from homology"/>
<dbReference type="PANTHER" id="PTHR10046">
    <property type="entry name" value="ATP DEPENDENT LON PROTEASE FAMILY MEMBER"/>
    <property type="match status" value="1"/>
</dbReference>
<dbReference type="PRINTS" id="PR00830">
    <property type="entry name" value="ENDOLAPTASE"/>
</dbReference>
<dbReference type="Gene3D" id="3.30.230.10">
    <property type="match status" value="1"/>
</dbReference>
<dbReference type="Pfam" id="PF20436">
    <property type="entry name" value="LonB_AAA-LID"/>
    <property type="match status" value="1"/>
</dbReference>
<dbReference type="InterPro" id="IPR014721">
    <property type="entry name" value="Ribsml_uS5_D2-typ_fold_subgr"/>
</dbReference>
<evidence type="ECO:0000259" key="3">
    <source>
        <dbReference type="PROSITE" id="PS51786"/>
    </source>
</evidence>
<accession>A0ABX5X3Q5</accession>
<gene>
    <name evidence="4" type="ORF">FM037_12240</name>
</gene>
<evidence type="ECO:0000256" key="2">
    <source>
        <dbReference type="PROSITE-ProRule" id="PRU01122"/>
    </source>
</evidence>
<evidence type="ECO:0000313" key="5">
    <source>
        <dbReference type="Proteomes" id="UP000315947"/>
    </source>
</evidence>
<dbReference type="EMBL" id="CP041614">
    <property type="protein sequence ID" value="QDO83871.1"/>
    <property type="molecule type" value="Genomic_DNA"/>
</dbReference>
<dbReference type="InterPro" id="IPR046843">
    <property type="entry name" value="LonB_AAA-LID"/>
</dbReference>
<comment type="similarity">
    <text evidence="2">Belongs to the peptidase S16 family.</text>
</comment>
<dbReference type="InterPro" id="IPR041699">
    <property type="entry name" value="AAA_32"/>
</dbReference>
<dbReference type="Pfam" id="PF05362">
    <property type="entry name" value="Lon_C"/>
    <property type="match status" value="1"/>
</dbReference>
<feature type="active site" evidence="2">
    <location>
        <position position="478"/>
    </location>
</feature>
<dbReference type="InterPro" id="IPR027065">
    <property type="entry name" value="Lon_Prtase"/>
</dbReference>
<evidence type="ECO:0000313" key="4">
    <source>
        <dbReference type="EMBL" id="QDO83871.1"/>
    </source>
</evidence>
<keyword evidence="2" id="KW-0378">Hydrolase</keyword>
<keyword evidence="5" id="KW-1185">Reference proteome</keyword>
<dbReference type="InterPro" id="IPR027417">
    <property type="entry name" value="P-loop_NTPase"/>
</dbReference>
<dbReference type="Gene3D" id="3.40.50.300">
    <property type="entry name" value="P-loop containing nucleotide triphosphate hydrolases"/>
    <property type="match status" value="1"/>
</dbReference>